<dbReference type="Proteomes" id="UP000199021">
    <property type="component" value="Unassembled WGS sequence"/>
</dbReference>
<dbReference type="InterPro" id="IPR051043">
    <property type="entry name" value="Sulfatase_Mod_Factor_Kinase"/>
</dbReference>
<dbReference type="RefSeq" id="WP_090169379.1">
    <property type="nucleotide sequence ID" value="NZ_FOFB01000014.1"/>
</dbReference>
<dbReference type="InterPro" id="IPR016187">
    <property type="entry name" value="CTDL_fold"/>
</dbReference>
<accession>A0A1H9I8V6</accession>
<dbReference type="PANTHER" id="PTHR23150:SF19">
    <property type="entry name" value="FORMYLGLYCINE-GENERATING ENZYME"/>
    <property type="match status" value="1"/>
</dbReference>
<dbReference type="OrthoDB" id="9768004at2"/>
<dbReference type="Gene3D" id="3.90.1580.10">
    <property type="entry name" value="paralog of FGE (formylglycine-generating enzyme)"/>
    <property type="match status" value="1"/>
</dbReference>
<evidence type="ECO:0000313" key="2">
    <source>
        <dbReference type="EMBL" id="SEQ70987.1"/>
    </source>
</evidence>
<gene>
    <name evidence="2" type="ORF">SAMN05444359_11490</name>
</gene>
<keyword evidence="3" id="KW-1185">Reference proteome</keyword>
<dbReference type="SUPFAM" id="SSF56436">
    <property type="entry name" value="C-type lectin-like"/>
    <property type="match status" value="1"/>
</dbReference>
<dbReference type="EMBL" id="FOFB01000014">
    <property type="protein sequence ID" value="SEQ70987.1"/>
    <property type="molecule type" value="Genomic_DNA"/>
</dbReference>
<dbReference type="STRING" id="478744.SAMN05444359_11490"/>
<dbReference type="InterPro" id="IPR042095">
    <property type="entry name" value="SUMF_sf"/>
</dbReference>
<sequence length="298" mass="34108">MRALFIFLLCHTLLYGQSVDSVNIPGSEVTFTMVHLPGGDFKMGPRGQLVTLSAFAIGSHEVTHDAFRLFQRRDNDNNEATTDDYDADAITRPSPPYLDFTYGMGTRGGYPQVNTTQQAALRYCEWLYQKTGRFFRLPTEAEWEYACLADTEEPELDERPDYGWFFENSEEAFHKTGEKKPNAWGLYDMLGNVSEWTLDHYASDYFEQITKATVDPWIEPTRKHSRGVRGGHFDMDIADAGCRVREKSSAKWQARDPQIPKSKWWNADSPFLGFRIVSPADQPGPKEVEDFFIKAIID</sequence>
<name>A0A1H9I8V6_9BACT</name>
<dbReference type="Pfam" id="PF03781">
    <property type="entry name" value="FGE-sulfatase"/>
    <property type="match status" value="1"/>
</dbReference>
<dbReference type="PANTHER" id="PTHR23150">
    <property type="entry name" value="SULFATASE MODIFYING FACTOR 1, 2"/>
    <property type="match status" value="1"/>
</dbReference>
<proteinExistence type="predicted"/>
<dbReference type="InterPro" id="IPR005532">
    <property type="entry name" value="SUMF_dom"/>
</dbReference>
<protein>
    <submittedName>
        <fullName evidence="2">Formylglycine-generating enzyme, required for sulfatase activity, contains SUMF1/FGE domain</fullName>
    </submittedName>
</protein>
<feature type="domain" description="Sulfatase-modifying factor enzyme-like" evidence="1">
    <location>
        <begin position="32"/>
        <end position="254"/>
    </location>
</feature>
<reference evidence="3" key="1">
    <citation type="submission" date="2016-10" db="EMBL/GenBank/DDBJ databases">
        <authorList>
            <person name="Varghese N."/>
            <person name="Submissions S."/>
        </authorList>
    </citation>
    <scope>NUCLEOTIDE SEQUENCE [LARGE SCALE GENOMIC DNA]</scope>
    <source>
        <strain evidence="3">DSM 24740</strain>
    </source>
</reference>
<dbReference type="GO" id="GO:0120147">
    <property type="term" value="F:formylglycine-generating oxidase activity"/>
    <property type="evidence" value="ECO:0007669"/>
    <property type="project" value="TreeGrafter"/>
</dbReference>
<organism evidence="2 3">
    <name type="scientific">Neolewinella agarilytica</name>
    <dbReference type="NCBI Taxonomy" id="478744"/>
    <lineage>
        <taxon>Bacteria</taxon>
        <taxon>Pseudomonadati</taxon>
        <taxon>Bacteroidota</taxon>
        <taxon>Saprospiria</taxon>
        <taxon>Saprospirales</taxon>
        <taxon>Lewinellaceae</taxon>
        <taxon>Neolewinella</taxon>
    </lineage>
</organism>
<dbReference type="AlphaFoldDB" id="A0A1H9I8V6"/>
<evidence type="ECO:0000259" key="1">
    <source>
        <dbReference type="Pfam" id="PF03781"/>
    </source>
</evidence>
<dbReference type="InParanoid" id="A0A1H9I8V6"/>
<evidence type="ECO:0000313" key="3">
    <source>
        <dbReference type="Proteomes" id="UP000199021"/>
    </source>
</evidence>